<accession>J3NVF8</accession>
<proteinExistence type="predicted"/>
<dbReference type="RefSeq" id="XP_009221336.1">
    <property type="nucleotide sequence ID" value="XM_009223072.1"/>
</dbReference>
<keyword evidence="4" id="KW-1185">Reference proteome</keyword>
<organism evidence="2">
    <name type="scientific">Gaeumannomyces tritici (strain R3-111a-1)</name>
    <name type="common">Wheat and barley take-all root rot fungus</name>
    <name type="synonym">Gaeumannomyces graminis var. tritici</name>
    <dbReference type="NCBI Taxonomy" id="644352"/>
    <lineage>
        <taxon>Eukaryota</taxon>
        <taxon>Fungi</taxon>
        <taxon>Dikarya</taxon>
        <taxon>Ascomycota</taxon>
        <taxon>Pezizomycotina</taxon>
        <taxon>Sordariomycetes</taxon>
        <taxon>Sordariomycetidae</taxon>
        <taxon>Magnaporthales</taxon>
        <taxon>Magnaporthaceae</taxon>
        <taxon>Gaeumannomyces</taxon>
    </lineage>
</organism>
<evidence type="ECO:0000313" key="3">
    <source>
        <dbReference type="EnsemblFungi" id="EJT75336"/>
    </source>
</evidence>
<reference evidence="2" key="3">
    <citation type="submission" date="2010-09" db="EMBL/GenBank/DDBJ databases">
        <title>Annotation of Gaeumannomyces graminis var. tritici R3-111a-1.</title>
        <authorList>
            <consortium name="The Broad Institute Genome Sequencing Platform"/>
            <person name="Ma L.-J."/>
            <person name="Dead R."/>
            <person name="Young S.K."/>
            <person name="Zeng Q."/>
            <person name="Gargeya S."/>
            <person name="Fitzgerald M."/>
            <person name="Haas B."/>
            <person name="Abouelleil A."/>
            <person name="Alvarado L."/>
            <person name="Arachchi H.M."/>
            <person name="Berlin A."/>
            <person name="Brown A."/>
            <person name="Chapman S.B."/>
            <person name="Chen Z."/>
            <person name="Dunbar C."/>
            <person name="Freedman E."/>
            <person name="Gearin G."/>
            <person name="Gellesch M."/>
            <person name="Goldberg J."/>
            <person name="Griggs A."/>
            <person name="Gujja S."/>
            <person name="Heiman D."/>
            <person name="Howarth C."/>
            <person name="Larson L."/>
            <person name="Lui A."/>
            <person name="MacDonald P.J.P."/>
            <person name="Mehta T."/>
            <person name="Montmayeur A."/>
            <person name="Murphy C."/>
            <person name="Neiman D."/>
            <person name="Pearson M."/>
            <person name="Priest M."/>
            <person name="Roberts A."/>
            <person name="Saif S."/>
            <person name="Shea T."/>
            <person name="Shenoy N."/>
            <person name="Sisk P."/>
            <person name="Stolte C."/>
            <person name="Sykes S."/>
            <person name="Yandava C."/>
            <person name="Wortman J."/>
            <person name="Nusbaum C."/>
            <person name="Birren B."/>
        </authorList>
    </citation>
    <scope>NUCLEOTIDE SEQUENCE</scope>
    <source>
        <strain evidence="2">R3-111a-1</strain>
    </source>
</reference>
<dbReference type="Proteomes" id="UP000006039">
    <property type="component" value="Unassembled WGS sequence"/>
</dbReference>
<evidence type="ECO:0000313" key="4">
    <source>
        <dbReference type="Proteomes" id="UP000006039"/>
    </source>
</evidence>
<dbReference type="HOGENOM" id="CLU_1396397_0_0_1"/>
<dbReference type="AlphaFoldDB" id="J3NVF8"/>
<dbReference type="EnsemblFungi" id="EJT75336">
    <property type="protein sequence ID" value="EJT75336"/>
    <property type="gene ID" value="GGTG_05273"/>
</dbReference>
<keyword evidence="1" id="KW-0812">Transmembrane</keyword>
<feature type="transmembrane region" description="Helical" evidence="1">
    <location>
        <begin position="66"/>
        <end position="93"/>
    </location>
</feature>
<reference evidence="3" key="5">
    <citation type="submission" date="2018-04" db="UniProtKB">
        <authorList>
            <consortium name="EnsemblFungi"/>
        </authorList>
    </citation>
    <scope>IDENTIFICATION</scope>
    <source>
        <strain evidence="3">R3-111a-1</strain>
    </source>
</reference>
<dbReference type="EMBL" id="GL385397">
    <property type="protein sequence ID" value="EJT75336.1"/>
    <property type="molecule type" value="Genomic_DNA"/>
</dbReference>
<reference evidence="2" key="2">
    <citation type="submission" date="2010-07" db="EMBL/GenBank/DDBJ databases">
        <authorList>
            <consortium name="The Broad Institute Genome Sequencing Platform"/>
            <consortium name="Broad Institute Genome Sequencing Center for Infectious Disease"/>
            <person name="Ma L.-J."/>
            <person name="Dead R."/>
            <person name="Young S."/>
            <person name="Zeng Q."/>
            <person name="Koehrsen M."/>
            <person name="Alvarado L."/>
            <person name="Berlin A."/>
            <person name="Chapman S.B."/>
            <person name="Chen Z."/>
            <person name="Freedman E."/>
            <person name="Gellesch M."/>
            <person name="Goldberg J."/>
            <person name="Griggs A."/>
            <person name="Gujja S."/>
            <person name="Heilman E.R."/>
            <person name="Heiman D."/>
            <person name="Hepburn T."/>
            <person name="Howarth C."/>
            <person name="Jen D."/>
            <person name="Larson L."/>
            <person name="Mehta T."/>
            <person name="Neiman D."/>
            <person name="Pearson M."/>
            <person name="Roberts A."/>
            <person name="Saif S."/>
            <person name="Shea T."/>
            <person name="Shenoy N."/>
            <person name="Sisk P."/>
            <person name="Stolte C."/>
            <person name="Sykes S."/>
            <person name="Walk T."/>
            <person name="White J."/>
            <person name="Yandava C."/>
            <person name="Haas B."/>
            <person name="Nusbaum C."/>
            <person name="Birren B."/>
        </authorList>
    </citation>
    <scope>NUCLEOTIDE SEQUENCE</scope>
    <source>
        <strain evidence="2">R3-111a-1</strain>
    </source>
</reference>
<sequence length="195" mass="22737">MRKSGFIWLQWLQNRVSNAFVTVLIYSFTILNINLVLPGGTKSFNILINWFFKFAMQIRVGKGLKALVIIILLLILGRLVTVPPLSGLLALLATAPNKNKKNLIKKRHLAIPQPLIPILFLFQIIKLPLYFYFNRLHFNQPGPALYRSRLTFLQPELRLHLANQLITITIYKNKHIILKYKKKQKKSIFPFYNNK</sequence>
<evidence type="ECO:0000256" key="1">
    <source>
        <dbReference type="SAM" id="Phobius"/>
    </source>
</evidence>
<name>J3NVF8_GAET3</name>
<reference evidence="3" key="4">
    <citation type="journal article" date="2015" name="G3 (Bethesda)">
        <title>Genome sequences of three phytopathogenic species of the Magnaporthaceae family of fungi.</title>
        <authorList>
            <person name="Okagaki L.H."/>
            <person name="Nunes C.C."/>
            <person name="Sailsbery J."/>
            <person name="Clay B."/>
            <person name="Brown D."/>
            <person name="John T."/>
            <person name="Oh Y."/>
            <person name="Young N."/>
            <person name="Fitzgerald M."/>
            <person name="Haas B.J."/>
            <person name="Zeng Q."/>
            <person name="Young S."/>
            <person name="Adiconis X."/>
            <person name="Fan L."/>
            <person name="Levin J.Z."/>
            <person name="Mitchell T.K."/>
            <person name="Okubara P.A."/>
            <person name="Farman M.L."/>
            <person name="Kohn L.M."/>
            <person name="Birren B."/>
            <person name="Ma L.-J."/>
            <person name="Dean R.A."/>
        </authorList>
    </citation>
    <scope>NUCLEOTIDE SEQUENCE</scope>
    <source>
        <strain evidence="3">R3-111a-1</strain>
    </source>
</reference>
<dbReference type="VEuPathDB" id="FungiDB:GGTG_05273"/>
<dbReference type="GeneID" id="20345731"/>
<reference evidence="4" key="1">
    <citation type="submission" date="2010-07" db="EMBL/GenBank/DDBJ databases">
        <title>The genome sequence of Gaeumannomyces graminis var. tritici strain R3-111a-1.</title>
        <authorList>
            <consortium name="The Broad Institute Genome Sequencing Platform"/>
            <person name="Ma L.-J."/>
            <person name="Dead R."/>
            <person name="Young S."/>
            <person name="Zeng Q."/>
            <person name="Koehrsen M."/>
            <person name="Alvarado L."/>
            <person name="Berlin A."/>
            <person name="Chapman S.B."/>
            <person name="Chen Z."/>
            <person name="Freedman E."/>
            <person name="Gellesch M."/>
            <person name="Goldberg J."/>
            <person name="Griggs A."/>
            <person name="Gujja S."/>
            <person name="Heilman E.R."/>
            <person name="Heiman D."/>
            <person name="Hepburn T."/>
            <person name="Howarth C."/>
            <person name="Jen D."/>
            <person name="Larson L."/>
            <person name="Mehta T."/>
            <person name="Neiman D."/>
            <person name="Pearson M."/>
            <person name="Roberts A."/>
            <person name="Saif S."/>
            <person name="Shea T."/>
            <person name="Shenoy N."/>
            <person name="Sisk P."/>
            <person name="Stolte C."/>
            <person name="Sykes S."/>
            <person name="Walk T."/>
            <person name="White J."/>
            <person name="Yandava C."/>
            <person name="Haas B."/>
            <person name="Nusbaum C."/>
            <person name="Birren B."/>
        </authorList>
    </citation>
    <scope>NUCLEOTIDE SEQUENCE [LARGE SCALE GENOMIC DNA]</scope>
    <source>
        <strain evidence="4">R3-111a-1</strain>
    </source>
</reference>
<evidence type="ECO:0000313" key="2">
    <source>
        <dbReference type="EMBL" id="EJT75336.1"/>
    </source>
</evidence>
<feature type="transmembrane region" description="Helical" evidence="1">
    <location>
        <begin position="114"/>
        <end position="133"/>
    </location>
</feature>
<gene>
    <name evidence="3" type="primary">20345731</name>
    <name evidence="2" type="ORF">GGTG_05273</name>
</gene>
<keyword evidence="1" id="KW-0472">Membrane</keyword>
<feature type="transmembrane region" description="Helical" evidence="1">
    <location>
        <begin position="20"/>
        <end position="37"/>
    </location>
</feature>
<protein>
    <submittedName>
        <fullName evidence="2 3">Uncharacterized protein</fullName>
    </submittedName>
</protein>
<keyword evidence="1" id="KW-1133">Transmembrane helix</keyword>